<evidence type="ECO:0000313" key="4">
    <source>
        <dbReference type="Proteomes" id="UP001595989"/>
    </source>
</evidence>
<gene>
    <name evidence="3" type="ORF">ACFO3D_06735</name>
</gene>
<dbReference type="RefSeq" id="WP_390294090.1">
    <property type="nucleotide sequence ID" value="NZ_JBHSFU010000004.1"/>
</dbReference>
<keyword evidence="4" id="KW-1185">Reference proteome</keyword>
<feature type="domain" description="DUF1510" evidence="2">
    <location>
        <begin position="143"/>
        <end position="229"/>
    </location>
</feature>
<reference evidence="4" key="1">
    <citation type="journal article" date="2019" name="Int. J. Syst. Evol. Microbiol.">
        <title>The Global Catalogue of Microorganisms (GCM) 10K type strain sequencing project: providing services to taxonomists for standard genome sequencing and annotation.</title>
        <authorList>
            <consortium name="The Broad Institute Genomics Platform"/>
            <consortium name="The Broad Institute Genome Sequencing Center for Infectious Disease"/>
            <person name="Wu L."/>
            <person name="Ma J."/>
        </authorList>
    </citation>
    <scope>NUCLEOTIDE SEQUENCE [LARGE SCALE GENOMIC DNA]</scope>
    <source>
        <strain evidence="4">CGMCC 4.7426</strain>
    </source>
</reference>
<evidence type="ECO:0000313" key="3">
    <source>
        <dbReference type="EMBL" id="MFC4557906.1"/>
    </source>
</evidence>
<feature type="compositionally biased region" description="Acidic residues" evidence="1">
    <location>
        <begin position="86"/>
        <end position="114"/>
    </location>
</feature>
<dbReference type="EMBL" id="JBHSFU010000004">
    <property type="protein sequence ID" value="MFC4557906.1"/>
    <property type="molecule type" value="Genomic_DNA"/>
</dbReference>
<dbReference type="Pfam" id="PF07423">
    <property type="entry name" value="DUF1510"/>
    <property type="match status" value="1"/>
</dbReference>
<dbReference type="InterPro" id="IPR009988">
    <property type="entry name" value="DUF1510"/>
</dbReference>
<protein>
    <submittedName>
        <fullName evidence="3">DUF1510 family protein</fullName>
    </submittedName>
</protein>
<feature type="compositionally biased region" description="Basic and acidic residues" evidence="1">
    <location>
        <begin position="57"/>
        <end position="67"/>
    </location>
</feature>
<organism evidence="3 4">
    <name type="scientific">Virgibacillus kekensis</name>
    <dbReference type="NCBI Taxonomy" id="202261"/>
    <lineage>
        <taxon>Bacteria</taxon>
        <taxon>Bacillati</taxon>
        <taxon>Bacillota</taxon>
        <taxon>Bacilli</taxon>
        <taxon>Bacillales</taxon>
        <taxon>Bacillaceae</taxon>
        <taxon>Virgibacillus</taxon>
    </lineage>
</organism>
<evidence type="ECO:0000256" key="1">
    <source>
        <dbReference type="SAM" id="MobiDB-lite"/>
    </source>
</evidence>
<comment type="caution">
    <text evidence="3">The sequence shown here is derived from an EMBL/GenBank/DDBJ whole genome shotgun (WGS) entry which is preliminary data.</text>
</comment>
<proteinExistence type="predicted"/>
<feature type="region of interest" description="Disordered" evidence="1">
    <location>
        <begin position="41"/>
        <end position="163"/>
    </location>
</feature>
<evidence type="ECO:0000259" key="2">
    <source>
        <dbReference type="Pfam" id="PF07423"/>
    </source>
</evidence>
<sequence>MRNRADMFRKRRSKKNIILNSLIILVFALILIVGANLIFGGNDTAKDGETNDASDSDPNKEEMKITEDENNEQQSEAKGSKQEESSNQDEDESSEQNEDAIDQLEVEEGDDTERDENSSTAQENQDDNQSQQDDSGPNESQIGKPIGTSQTGEHTSSYERGTVDWNEKVKAIKMATGLDDSMTLWRLENGGGPHKSVGKVSPDGVQDWMYVVNLQWVDQKGWKVTSVERKSR</sequence>
<name>A0ABV9DGP2_9BACI</name>
<accession>A0ABV9DGP2</accession>
<dbReference type="Proteomes" id="UP001595989">
    <property type="component" value="Unassembled WGS sequence"/>
</dbReference>
<feature type="compositionally biased region" description="Polar residues" evidence="1">
    <location>
        <begin position="137"/>
        <end position="159"/>
    </location>
</feature>